<proteinExistence type="predicted"/>
<feature type="transmembrane region" description="Helical" evidence="1">
    <location>
        <begin position="240"/>
        <end position="259"/>
    </location>
</feature>
<evidence type="ECO:0000256" key="1">
    <source>
        <dbReference type="SAM" id="Phobius"/>
    </source>
</evidence>
<feature type="transmembrane region" description="Helical" evidence="1">
    <location>
        <begin position="210"/>
        <end position="228"/>
    </location>
</feature>
<protein>
    <submittedName>
        <fullName evidence="3">DMT family transporter</fullName>
    </submittedName>
</protein>
<name>A0AAE3TBI7_9RHOB</name>
<dbReference type="GO" id="GO:0016020">
    <property type="term" value="C:membrane"/>
    <property type="evidence" value="ECO:0007669"/>
    <property type="project" value="InterPro"/>
</dbReference>
<feature type="domain" description="EamA" evidence="2">
    <location>
        <begin position="26"/>
        <end position="138"/>
    </location>
</feature>
<dbReference type="Pfam" id="PF00892">
    <property type="entry name" value="EamA"/>
    <property type="match status" value="1"/>
</dbReference>
<reference evidence="3" key="1">
    <citation type="submission" date="2023-03" db="EMBL/GenBank/DDBJ databases">
        <title>Multiphase analysis and comparison of six strains from genera Psychromarinibacter, Lutimaribacter, and Maritimibacter, including a novel species: Psychromarinibacter sediminicola sp. nov.</title>
        <authorList>
            <person name="Wang Y.-H."/>
            <person name="Ye M.-Q."/>
            <person name="Du Z.-J."/>
        </authorList>
    </citation>
    <scope>NUCLEOTIDE SEQUENCE</scope>
    <source>
        <strain evidence="3">C21-152</strain>
    </source>
</reference>
<feature type="transmembrane region" description="Helical" evidence="1">
    <location>
        <begin position="152"/>
        <end position="173"/>
    </location>
</feature>
<accession>A0AAE3TBI7</accession>
<dbReference type="PANTHER" id="PTHR22911:SF137">
    <property type="entry name" value="SOLUTE CARRIER FAMILY 35 MEMBER G2-RELATED"/>
    <property type="match status" value="1"/>
</dbReference>
<evidence type="ECO:0000259" key="2">
    <source>
        <dbReference type="Pfam" id="PF00892"/>
    </source>
</evidence>
<keyword evidence="1" id="KW-0812">Transmembrane</keyword>
<dbReference type="AlphaFoldDB" id="A0AAE3TBI7"/>
<evidence type="ECO:0000313" key="4">
    <source>
        <dbReference type="Proteomes" id="UP001220964"/>
    </source>
</evidence>
<dbReference type="PANTHER" id="PTHR22911">
    <property type="entry name" value="ACYL-MALONYL CONDENSING ENZYME-RELATED"/>
    <property type="match status" value="1"/>
</dbReference>
<feature type="transmembrane region" description="Helical" evidence="1">
    <location>
        <begin position="123"/>
        <end position="140"/>
    </location>
</feature>
<sequence length="298" mass="30603">MTRHPLFGLALATVATLVLTPDALLMRLSGMDGLQMVGWRGLAMGGVLLIGWAATSGDRGRDLAAMASLWGLVIVGCQFFNNILFSTGIAAAPVPVVLFGVATVPVFSALLARLLIGEPTRPSTWVTICAVLTGIGIAVFGGEAELRLDRGALFGALAGLGVALSLALNFVVLRAQGGLPIPLTVGVGSLLAGLTGLAVTGPAAMTDGTVWAILVAGAVILPFSFFGLSLAARYTHASNVSLLMLLETVLGPLWVWLGVGEEPTPAMLLGGAIVVGSLAVYLWTAGRRARRRGRAAAR</sequence>
<dbReference type="EMBL" id="JARGYC010000059">
    <property type="protein sequence ID" value="MDF0602740.1"/>
    <property type="molecule type" value="Genomic_DNA"/>
</dbReference>
<feature type="transmembrane region" description="Helical" evidence="1">
    <location>
        <begin position="185"/>
        <end position="204"/>
    </location>
</feature>
<feature type="transmembrane region" description="Helical" evidence="1">
    <location>
        <begin position="96"/>
        <end position="116"/>
    </location>
</feature>
<feature type="transmembrane region" description="Helical" evidence="1">
    <location>
        <begin position="37"/>
        <end position="55"/>
    </location>
</feature>
<comment type="caution">
    <text evidence="3">The sequence shown here is derived from an EMBL/GenBank/DDBJ whole genome shotgun (WGS) entry which is preliminary data.</text>
</comment>
<keyword evidence="1" id="KW-1133">Transmembrane helix</keyword>
<dbReference type="Proteomes" id="UP001220964">
    <property type="component" value="Unassembled WGS sequence"/>
</dbReference>
<evidence type="ECO:0000313" key="3">
    <source>
        <dbReference type="EMBL" id="MDF0602740.1"/>
    </source>
</evidence>
<organism evidence="3 4">
    <name type="scientific">Psychromarinibacter sediminicola</name>
    <dbReference type="NCBI Taxonomy" id="3033385"/>
    <lineage>
        <taxon>Bacteria</taxon>
        <taxon>Pseudomonadati</taxon>
        <taxon>Pseudomonadota</taxon>
        <taxon>Alphaproteobacteria</taxon>
        <taxon>Rhodobacterales</taxon>
        <taxon>Paracoccaceae</taxon>
        <taxon>Psychromarinibacter</taxon>
    </lineage>
</organism>
<feature type="transmembrane region" description="Helical" evidence="1">
    <location>
        <begin position="265"/>
        <end position="284"/>
    </location>
</feature>
<dbReference type="InterPro" id="IPR000620">
    <property type="entry name" value="EamA_dom"/>
</dbReference>
<gene>
    <name evidence="3" type="ORF">P1J78_18525</name>
</gene>
<dbReference type="InterPro" id="IPR037185">
    <property type="entry name" value="EmrE-like"/>
</dbReference>
<dbReference type="RefSeq" id="WP_275568865.1">
    <property type="nucleotide sequence ID" value="NZ_JARGYC010000059.1"/>
</dbReference>
<keyword evidence="4" id="KW-1185">Reference proteome</keyword>
<keyword evidence="1" id="KW-0472">Membrane</keyword>
<feature type="transmembrane region" description="Helical" evidence="1">
    <location>
        <begin position="67"/>
        <end position="90"/>
    </location>
</feature>
<dbReference type="SUPFAM" id="SSF103481">
    <property type="entry name" value="Multidrug resistance efflux transporter EmrE"/>
    <property type="match status" value="2"/>
</dbReference>